<gene>
    <name evidence="8" type="ORF">CSQ87_09880</name>
</gene>
<evidence type="ECO:0000313" key="8">
    <source>
        <dbReference type="EMBL" id="PJM74481.1"/>
    </source>
</evidence>
<dbReference type="AlphaFoldDB" id="A0A2M9HCG0"/>
<evidence type="ECO:0000256" key="4">
    <source>
        <dbReference type="ARBA" id="ARBA00022989"/>
    </source>
</evidence>
<accession>A0A2M9HCG0</accession>
<comment type="subcellular location">
    <subcellularLocation>
        <location evidence="1">Cell membrane</location>
        <topology evidence="1">Multi-pass membrane protein</topology>
    </subcellularLocation>
</comment>
<keyword evidence="4 7" id="KW-1133">Transmembrane helix</keyword>
<sequence>MTYTQALLGFALVAGAMALVPGLDMMMVLHETINTSRSRGLVAVWGISLGVLVWAVAAAAGLAALIKAFPMAYDAIRIVGGIYLCYLAFSMARKKRDGRRHDGQTDGGSTDEVADDTSSVTSETRRLPLEGKPGAAGMMGMLRRSAFRDCAESFVRGFLTDFFNPKIGVFYIAVIPQFLVPGIGNLEMGVSLGLVHFTESVLVLTSVCLAASYFASRLHNERSQRILGLVSGGIMALLGGLTIADVVRSRI</sequence>
<protein>
    <submittedName>
        <fullName evidence="8">Lysine transporter LysE</fullName>
    </submittedName>
</protein>
<dbReference type="Proteomes" id="UP000231451">
    <property type="component" value="Unassembled WGS sequence"/>
</dbReference>
<feature type="transmembrane region" description="Helical" evidence="7">
    <location>
        <begin position="41"/>
        <end position="66"/>
    </location>
</feature>
<feature type="transmembrane region" description="Helical" evidence="7">
    <location>
        <begin position="72"/>
        <end position="92"/>
    </location>
</feature>
<proteinExistence type="predicted"/>
<evidence type="ECO:0000256" key="5">
    <source>
        <dbReference type="ARBA" id="ARBA00023136"/>
    </source>
</evidence>
<comment type="caution">
    <text evidence="8">The sequence shown here is derived from an EMBL/GenBank/DDBJ whole genome shotgun (WGS) entry which is preliminary data.</text>
</comment>
<evidence type="ECO:0000256" key="3">
    <source>
        <dbReference type="ARBA" id="ARBA00022692"/>
    </source>
</evidence>
<dbReference type="GO" id="GO:0015171">
    <property type="term" value="F:amino acid transmembrane transporter activity"/>
    <property type="evidence" value="ECO:0007669"/>
    <property type="project" value="TreeGrafter"/>
</dbReference>
<evidence type="ECO:0000256" key="7">
    <source>
        <dbReference type="SAM" id="Phobius"/>
    </source>
</evidence>
<dbReference type="PANTHER" id="PTHR30086:SF20">
    <property type="entry name" value="ARGININE EXPORTER PROTEIN ARGO-RELATED"/>
    <property type="match status" value="1"/>
</dbReference>
<keyword evidence="3 7" id="KW-0812">Transmembrane</keyword>
<dbReference type="PANTHER" id="PTHR30086">
    <property type="entry name" value="ARGININE EXPORTER PROTEIN ARGO"/>
    <property type="match status" value="1"/>
</dbReference>
<dbReference type="Pfam" id="PF01810">
    <property type="entry name" value="LysE"/>
    <property type="match status" value="1"/>
</dbReference>
<dbReference type="InterPro" id="IPR001123">
    <property type="entry name" value="LeuE-type"/>
</dbReference>
<evidence type="ECO:0000256" key="6">
    <source>
        <dbReference type="SAM" id="MobiDB-lite"/>
    </source>
</evidence>
<evidence type="ECO:0000313" key="9">
    <source>
        <dbReference type="Proteomes" id="UP000231451"/>
    </source>
</evidence>
<keyword evidence="9" id="KW-1185">Reference proteome</keyword>
<evidence type="ECO:0000256" key="1">
    <source>
        <dbReference type="ARBA" id="ARBA00004651"/>
    </source>
</evidence>
<dbReference type="GO" id="GO:0005886">
    <property type="term" value="C:plasma membrane"/>
    <property type="evidence" value="ECO:0007669"/>
    <property type="project" value="UniProtKB-SubCell"/>
</dbReference>
<dbReference type="OrthoDB" id="9784202at2"/>
<feature type="region of interest" description="Disordered" evidence="6">
    <location>
        <begin position="98"/>
        <end position="126"/>
    </location>
</feature>
<name>A0A2M9HCG0_9BIFI</name>
<feature type="transmembrane region" description="Helical" evidence="7">
    <location>
        <begin position="167"/>
        <end position="184"/>
    </location>
</feature>
<keyword evidence="5 7" id="KW-0472">Membrane</keyword>
<dbReference type="RefSeq" id="WP_100513717.1">
    <property type="nucleotide sequence ID" value="NZ_PEBK01000012.1"/>
</dbReference>
<feature type="transmembrane region" description="Helical" evidence="7">
    <location>
        <begin position="6"/>
        <end position="29"/>
    </location>
</feature>
<feature type="transmembrane region" description="Helical" evidence="7">
    <location>
        <begin position="226"/>
        <end position="244"/>
    </location>
</feature>
<reference evidence="8 9" key="1">
    <citation type="submission" date="2017-10" db="EMBL/GenBank/DDBJ databases">
        <title>Draft genome sequences of strains TRE 1, TRE 9, TRE H and TRI 7, isolated from tamarins, belonging to four potential novel Bifidobacterium species.</title>
        <authorList>
            <person name="Mattarelli P."/>
            <person name="Modesto M."/>
            <person name="Puglisi E."/>
            <person name="Morelli L."/>
            <person name="Spezio C."/>
            <person name="Bonetti A."/>
            <person name="Sandri C."/>
        </authorList>
    </citation>
    <scope>NUCLEOTIDE SEQUENCE [LARGE SCALE GENOMIC DNA]</scope>
    <source>
        <strain evidence="9">TRI7</strain>
    </source>
</reference>
<evidence type="ECO:0000256" key="2">
    <source>
        <dbReference type="ARBA" id="ARBA00022475"/>
    </source>
</evidence>
<dbReference type="EMBL" id="PEBK01000012">
    <property type="protein sequence ID" value="PJM74481.1"/>
    <property type="molecule type" value="Genomic_DNA"/>
</dbReference>
<keyword evidence="2" id="KW-1003">Cell membrane</keyword>
<feature type="transmembrane region" description="Helical" evidence="7">
    <location>
        <begin position="190"/>
        <end position="214"/>
    </location>
</feature>
<organism evidence="8 9">
    <name type="scientific">Bifidobacterium simiarum</name>
    <dbReference type="NCBI Taxonomy" id="2045441"/>
    <lineage>
        <taxon>Bacteria</taxon>
        <taxon>Bacillati</taxon>
        <taxon>Actinomycetota</taxon>
        <taxon>Actinomycetes</taxon>
        <taxon>Bifidobacteriales</taxon>
        <taxon>Bifidobacteriaceae</taxon>
        <taxon>Bifidobacterium</taxon>
    </lineage>
</organism>